<dbReference type="EMBL" id="MLJW01000058">
    <property type="protein sequence ID" value="OIR04289.1"/>
    <property type="molecule type" value="Genomic_DNA"/>
</dbReference>
<sequence>MSAKTLEPIVYGKQIVNGLVVRPDSRSVVRKSLEGHPVVVESNNDYINLYHVFERLVKIEKLGDMRLVRKQIGESRWILYAVSEKNSLPKVPLDQGYDPKRGRYKRYAEQLAGGNALTFSDKSEAIKARRAWQLYIPAERRRNLRSSVRMVGKSGRYLVCLLPKSKR</sequence>
<organism evidence="1">
    <name type="scientific">mine drainage metagenome</name>
    <dbReference type="NCBI Taxonomy" id="410659"/>
    <lineage>
        <taxon>unclassified sequences</taxon>
        <taxon>metagenomes</taxon>
        <taxon>ecological metagenomes</taxon>
    </lineage>
</organism>
<accession>A0A1J5S723</accession>
<name>A0A1J5S723_9ZZZZ</name>
<gene>
    <name evidence="1" type="ORF">GALL_134890</name>
</gene>
<reference evidence="1" key="1">
    <citation type="submission" date="2016-10" db="EMBL/GenBank/DDBJ databases">
        <title>Sequence of Gallionella enrichment culture.</title>
        <authorList>
            <person name="Poehlein A."/>
            <person name="Muehling M."/>
            <person name="Daniel R."/>
        </authorList>
    </citation>
    <scope>NUCLEOTIDE SEQUENCE</scope>
</reference>
<proteinExistence type="predicted"/>
<evidence type="ECO:0000313" key="1">
    <source>
        <dbReference type="EMBL" id="OIR04289.1"/>
    </source>
</evidence>
<comment type="caution">
    <text evidence="1">The sequence shown here is derived from an EMBL/GenBank/DDBJ whole genome shotgun (WGS) entry which is preliminary data.</text>
</comment>
<protein>
    <submittedName>
        <fullName evidence="1">Uncharacterized protein</fullName>
    </submittedName>
</protein>
<dbReference type="AlphaFoldDB" id="A0A1J5S723"/>